<sequence length="86" mass="8876">MLGGQRKDGSSATRAGAGLLHGVERDASCFSSPRSLWLGAPNRQLVSYSLSHFGCCLGGTLASELGILGGGKWPACLVITGNAWNQ</sequence>
<proteinExistence type="predicted"/>
<keyword evidence="2" id="KW-1185">Reference proteome</keyword>
<dbReference type="InParanoid" id="A0A2H3DKM0"/>
<dbReference type="EMBL" id="KZ293651">
    <property type="protein sequence ID" value="PBK95765.1"/>
    <property type="molecule type" value="Genomic_DNA"/>
</dbReference>
<name>A0A2H3DKM0_ARMGA</name>
<gene>
    <name evidence="1" type="ORF">ARMGADRAFT_747672</name>
</gene>
<evidence type="ECO:0000313" key="1">
    <source>
        <dbReference type="EMBL" id="PBK95765.1"/>
    </source>
</evidence>
<evidence type="ECO:0000313" key="2">
    <source>
        <dbReference type="Proteomes" id="UP000217790"/>
    </source>
</evidence>
<reference evidence="2" key="1">
    <citation type="journal article" date="2017" name="Nat. Ecol. Evol.">
        <title>Genome expansion and lineage-specific genetic innovations in the forest pathogenic fungi Armillaria.</title>
        <authorList>
            <person name="Sipos G."/>
            <person name="Prasanna A.N."/>
            <person name="Walter M.C."/>
            <person name="O'Connor E."/>
            <person name="Balint B."/>
            <person name="Krizsan K."/>
            <person name="Kiss B."/>
            <person name="Hess J."/>
            <person name="Varga T."/>
            <person name="Slot J."/>
            <person name="Riley R."/>
            <person name="Boka B."/>
            <person name="Rigling D."/>
            <person name="Barry K."/>
            <person name="Lee J."/>
            <person name="Mihaltcheva S."/>
            <person name="LaButti K."/>
            <person name="Lipzen A."/>
            <person name="Waldron R."/>
            <person name="Moloney N.M."/>
            <person name="Sperisen C."/>
            <person name="Kredics L."/>
            <person name="Vagvoelgyi C."/>
            <person name="Patrignani A."/>
            <person name="Fitzpatrick D."/>
            <person name="Nagy I."/>
            <person name="Doyle S."/>
            <person name="Anderson J.B."/>
            <person name="Grigoriev I.V."/>
            <person name="Gueldener U."/>
            <person name="Muensterkoetter M."/>
            <person name="Nagy L.G."/>
        </authorList>
    </citation>
    <scope>NUCLEOTIDE SEQUENCE [LARGE SCALE GENOMIC DNA]</scope>
    <source>
        <strain evidence="2">Ar21-2</strain>
    </source>
</reference>
<protein>
    <submittedName>
        <fullName evidence="1">Uncharacterized protein</fullName>
    </submittedName>
</protein>
<dbReference type="Proteomes" id="UP000217790">
    <property type="component" value="Unassembled WGS sequence"/>
</dbReference>
<organism evidence="1 2">
    <name type="scientific">Armillaria gallica</name>
    <name type="common">Bulbous honey fungus</name>
    <name type="synonym">Armillaria bulbosa</name>
    <dbReference type="NCBI Taxonomy" id="47427"/>
    <lineage>
        <taxon>Eukaryota</taxon>
        <taxon>Fungi</taxon>
        <taxon>Dikarya</taxon>
        <taxon>Basidiomycota</taxon>
        <taxon>Agaricomycotina</taxon>
        <taxon>Agaricomycetes</taxon>
        <taxon>Agaricomycetidae</taxon>
        <taxon>Agaricales</taxon>
        <taxon>Marasmiineae</taxon>
        <taxon>Physalacriaceae</taxon>
        <taxon>Armillaria</taxon>
    </lineage>
</organism>
<dbReference type="OrthoDB" id="30881at2759"/>
<dbReference type="AlphaFoldDB" id="A0A2H3DKM0"/>
<accession>A0A2H3DKM0</accession>